<evidence type="ECO:0000313" key="3">
    <source>
        <dbReference type="EMBL" id="CAF1686467.1"/>
    </source>
</evidence>
<evidence type="ECO:0000313" key="7">
    <source>
        <dbReference type="Proteomes" id="UP000663834"/>
    </source>
</evidence>
<dbReference type="Proteomes" id="UP000663855">
    <property type="component" value="Unassembled WGS sequence"/>
</dbReference>
<dbReference type="AlphaFoldDB" id="A0A816HIH7"/>
<feature type="transmembrane region" description="Helical" evidence="1">
    <location>
        <begin position="115"/>
        <end position="135"/>
    </location>
</feature>
<keyword evidence="1" id="KW-0812">Transmembrane</keyword>
<gene>
    <name evidence="5" type="ORF">BYL167_LOCUS7797</name>
    <name evidence="2" type="ORF">CJN711_LOCUS23250</name>
    <name evidence="6" type="ORF">GIL414_LOCUS12355</name>
    <name evidence="3" type="ORF">KQP761_LOCUS38791</name>
    <name evidence="4" type="ORF">MBJ925_LOCUS22489</name>
</gene>
<dbReference type="EMBL" id="CAJNRE010011526">
    <property type="protein sequence ID" value="CAF2102261.1"/>
    <property type="molecule type" value="Genomic_DNA"/>
</dbReference>
<dbReference type="OrthoDB" id="10025580at2759"/>
<evidence type="ECO:0000313" key="5">
    <source>
        <dbReference type="EMBL" id="CAF3887930.1"/>
    </source>
</evidence>
<dbReference type="Proteomes" id="UP000681967">
    <property type="component" value="Unassembled WGS sequence"/>
</dbReference>
<organism evidence="3 7">
    <name type="scientific">Rotaria magnacalcarata</name>
    <dbReference type="NCBI Taxonomy" id="392030"/>
    <lineage>
        <taxon>Eukaryota</taxon>
        <taxon>Metazoa</taxon>
        <taxon>Spiralia</taxon>
        <taxon>Gnathifera</taxon>
        <taxon>Rotifera</taxon>
        <taxon>Eurotatoria</taxon>
        <taxon>Bdelloidea</taxon>
        <taxon>Philodinida</taxon>
        <taxon>Philodinidae</taxon>
        <taxon>Rotaria</taxon>
    </lineage>
</organism>
<accession>A0A816HIH7</accession>
<keyword evidence="1" id="KW-0472">Membrane</keyword>
<dbReference type="EMBL" id="CAJNOV010010851">
    <property type="protein sequence ID" value="CAF1425337.1"/>
    <property type="molecule type" value="Genomic_DNA"/>
</dbReference>
<feature type="transmembrane region" description="Helical" evidence="1">
    <location>
        <begin position="141"/>
        <end position="163"/>
    </location>
</feature>
<dbReference type="EMBL" id="CAJOBJ010004802">
    <property type="protein sequence ID" value="CAF4011852.1"/>
    <property type="molecule type" value="Genomic_DNA"/>
</dbReference>
<feature type="transmembrane region" description="Helical" evidence="1">
    <location>
        <begin position="79"/>
        <end position="103"/>
    </location>
</feature>
<evidence type="ECO:0000313" key="2">
    <source>
        <dbReference type="EMBL" id="CAF1425337.1"/>
    </source>
</evidence>
<keyword evidence="1" id="KW-1133">Transmembrane helix</keyword>
<evidence type="ECO:0000313" key="4">
    <source>
        <dbReference type="EMBL" id="CAF2102261.1"/>
    </source>
</evidence>
<feature type="transmembrane region" description="Helical" evidence="1">
    <location>
        <begin position="54"/>
        <end position="73"/>
    </location>
</feature>
<dbReference type="EMBL" id="CAJNOW010022067">
    <property type="protein sequence ID" value="CAF1686467.1"/>
    <property type="molecule type" value="Genomic_DNA"/>
</dbReference>
<reference evidence="3" key="1">
    <citation type="submission" date="2021-02" db="EMBL/GenBank/DDBJ databases">
        <authorList>
            <person name="Nowell W R."/>
        </authorList>
    </citation>
    <scope>NUCLEOTIDE SEQUENCE</scope>
</reference>
<dbReference type="Proteomes" id="UP000663834">
    <property type="component" value="Unassembled WGS sequence"/>
</dbReference>
<dbReference type="EMBL" id="CAJOBH010002062">
    <property type="protein sequence ID" value="CAF3887930.1"/>
    <property type="molecule type" value="Genomic_DNA"/>
</dbReference>
<proteinExistence type="predicted"/>
<evidence type="ECO:0000313" key="6">
    <source>
        <dbReference type="EMBL" id="CAF4011852.1"/>
    </source>
</evidence>
<comment type="caution">
    <text evidence="3">The sequence shown here is derived from an EMBL/GenBank/DDBJ whole genome shotgun (WGS) entry which is preliminary data.</text>
</comment>
<evidence type="ECO:0000256" key="1">
    <source>
        <dbReference type="SAM" id="Phobius"/>
    </source>
</evidence>
<sequence length="376" mass="42455">MSSHHEVEMESLISSPNLVSTPLFISDIDELQKPIFEITSPLQPSRQRRITIKVLLDIALFVILLATGLWLFANVGRSLLLKSFGDAFLITGIMLAILSIWLVLTGASMFRKINLLKLIAALIVLIIGLSLILMGNKENQLAVGYALFATALLILITKFFFLIEDEQVRIERLERELKKAKQSAGTGMALSYFYNFIVPTAANIRSMDEGHTPIDMEVSRGKFEEYQLTTDQLFVIVPRDLDGSDMKVFLKNVSSSPNPSVIQGKPKERPGNDTHRPMFVYFLEWDPAKKECDGLFDIPTIISACWDRRKHGKNDQHDTVNITDEIMIFQNQLLSLINEHPITYGKVRILSFPSLPFRFSDIKYVVTQLAHGAALE</sequence>
<dbReference type="Proteomes" id="UP000663824">
    <property type="component" value="Unassembled WGS sequence"/>
</dbReference>
<name>A0A816HIH7_9BILA</name>
<dbReference type="Proteomes" id="UP000681720">
    <property type="component" value="Unassembled WGS sequence"/>
</dbReference>
<protein>
    <submittedName>
        <fullName evidence="3">Uncharacterized protein</fullName>
    </submittedName>
</protein>